<dbReference type="PROSITE" id="PS50112">
    <property type="entry name" value="PAS"/>
    <property type="match status" value="1"/>
</dbReference>
<comment type="caution">
    <text evidence="13">The sequence shown here is derived from an EMBL/GenBank/DDBJ whole genome shotgun (WGS) entry which is preliminary data.</text>
</comment>
<keyword evidence="5" id="KW-0418">Kinase</keyword>
<evidence type="ECO:0000256" key="5">
    <source>
        <dbReference type="ARBA" id="ARBA00022777"/>
    </source>
</evidence>
<evidence type="ECO:0000256" key="2">
    <source>
        <dbReference type="ARBA" id="ARBA00006402"/>
    </source>
</evidence>
<dbReference type="CDD" id="cd00082">
    <property type="entry name" value="HisKA"/>
    <property type="match status" value="1"/>
</dbReference>
<dbReference type="InterPro" id="IPR013656">
    <property type="entry name" value="PAS_4"/>
</dbReference>
<dbReference type="Pfam" id="PF02518">
    <property type="entry name" value="HATPase_c"/>
    <property type="match status" value="1"/>
</dbReference>
<evidence type="ECO:0000256" key="3">
    <source>
        <dbReference type="ARBA" id="ARBA00012438"/>
    </source>
</evidence>
<evidence type="ECO:0000256" key="6">
    <source>
        <dbReference type="ARBA" id="ARBA00023012"/>
    </source>
</evidence>
<keyword evidence="14" id="KW-1185">Reference proteome</keyword>
<organism evidence="13 14">
    <name type="scientific">Lyngbya aestuarii BL J</name>
    <dbReference type="NCBI Taxonomy" id="1348334"/>
    <lineage>
        <taxon>Bacteria</taxon>
        <taxon>Bacillati</taxon>
        <taxon>Cyanobacteriota</taxon>
        <taxon>Cyanophyceae</taxon>
        <taxon>Oscillatoriophycideae</taxon>
        <taxon>Oscillatoriales</taxon>
        <taxon>Microcoleaceae</taxon>
        <taxon>Lyngbya</taxon>
    </lineage>
</organism>
<dbReference type="SUPFAM" id="SSF52172">
    <property type="entry name" value="CheY-like"/>
    <property type="match status" value="2"/>
</dbReference>
<dbReference type="SMART" id="SM00387">
    <property type="entry name" value="HATPase_c"/>
    <property type="match status" value="1"/>
</dbReference>
<dbReference type="SUPFAM" id="SSF55874">
    <property type="entry name" value="ATPase domain of HSP90 chaperone/DNA topoisomerase II/histidine kinase"/>
    <property type="match status" value="1"/>
</dbReference>
<dbReference type="Pfam" id="PF00072">
    <property type="entry name" value="Response_reg"/>
    <property type="match status" value="2"/>
</dbReference>
<gene>
    <name evidence="13" type="ORF">M595_5524</name>
</gene>
<evidence type="ECO:0000256" key="8">
    <source>
        <dbReference type="PROSITE-ProRule" id="PRU00169"/>
    </source>
</evidence>
<dbReference type="Gene3D" id="1.10.287.130">
    <property type="match status" value="1"/>
</dbReference>
<dbReference type="InterPro" id="IPR005467">
    <property type="entry name" value="His_kinase_dom"/>
</dbReference>
<keyword evidence="4 8" id="KW-0597">Phosphoprotein</keyword>
<dbReference type="OrthoDB" id="9790669at2"/>
<dbReference type="SMART" id="SM00448">
    <property type="entry name" value="REC"/>
    <property type="match status" value="2"/>
</dbReference>
<dbReference type="InterPro" id="IPR003661">
    <property type="entry name" value="HisK_dim/P_dom"/>
</dbReference>
<dbReference type="Pfam" id="PF00512">
    <property type="entry name" value="HisKA"/>
    <property type="match status" value="1"/>
</dbReference>
<dbReference type="Gene3D" id="3.30.450.20">
    <property type="entry name" value="PAS domain"/>
    <property type="match status" value="1"/>
</dbReference>
<evidence type="ECO:0000259" key="11">
    <source>
        <dbReference type="PROSITE" id="PS50112"/>
    </source>
</evidence>
<dbReference type="InterPro" id="IPR000700">
    <property type="entry name" value="PAS-assoc_C"/>
</dbReference>
<evidence type="ECO:0000259" key="10">
    <source>
        <dbReference type="PROSITE" id="PS50110"/>
    </source>
</evidence>
<dbReference type="InterPro" id="IPR001789">
    <property type="entry name" value="Sig_transdc_resp-reg_receiver"/>
</dbReference>
<dbReference type="EMBL" id="AUZM01000092">
    <property type="protein sequence ID" value="ERT04530.1"/>
    <property type="molecule type" value="Genomic_DNA"/>
</dbReference>
<dbReference type="CDD" id="cd00130">
    <property type="entry name" value="PAS"/>
    <property type="match status" value="1"/>
</dbReference>
<dbReference type="InterPro" id="IPR036890">
    <property type="entry name" value="HATPase_C_sf"/>
</dbReference>
<dbReference type="PRINTS" id="PR00344">
    <property type="entry name" value="BCTRLSENSOR"/>
</dbReference>
<dbReference type="SUPFAM" id="SSF55785">
    <property type="entry name" value="PYP-like sensor domain (PAS domain)"/>
    <property type="match status" value="1"/>
</dbReference>
<dbReference type="SMART" id="SM00091">
    <property type="entry name" value="PAS"/>
    <property type="match status" value="1"/>
</dbReference>
<sequence length="649" mass="72523">MLQIILLEDDPVDRELIQTILINGGIEAEFTCANRRSEFEEVLNAKLPDLILSDYVLPGFDGIAALEIAQQICPQVPFIIVSGMLGEERAIEALKQGATDYVLKQRLERLVPSAKRALGETQERQERQRVEEALRQTDDLLKAIVNASPVAIITLSHEKKVMTWNIAAERIYGWQPQEVMDQVFPVIPDHQEEQFNRLFQQALKNNTLSNYEFQHLGKDNNLIDISISLAPLHNAEGNVCGVVMTAVDITTRKRIEAERFNLLQREQSARAEAEAANRIKDEFLAVLSHELRTPLNSILGWITLIQRGKLNNTTLEQALEVIERNASIQTQLIEDLLDISRISRGKLNLNINSVNLVELIQTTVDTLRPAAEAKSIAIELVIDSRINIISGDGNRLQQVFWNLFSNAIKFTQKEGSVTIQLNKIEDSYAQIKVSDTGMGIDPNFIPYVFDYFRQADASTTRSQGGLGLGLAISNHLVELHGGTINVESEGKGKGSIFTIMLPIRPIQLDENQTDKPIDDQFNLQNQNIMVVEDQADARELIRLVLEQQGAKVSEASSGQEAWEILKEFTPDVIISDIGMPDEDGYSLLQRVRSLPKDQGGNVPALALTAYTKEEDREQAIKAGFQMHLSKPLDITALLKAVSKLTVKTQ</sequence>
<dbReference type="CDD" id="cd16922">
    <property type="entry name" value="HATPase_EvgS-ArcB-TorS-like"/>
    <property type="match status" value="1"/>
</dbReference>
<dbReference type="Gene3D" id="3.30.565.10">
    <property type="entry name" value="Histidine kinase-like ATPase, C-terminal domain"/>
    <property type="match status" value="1"/>
</dbReference>
<dbReference type="InterPro" id="IPR004358">
    <property type="entry name" value="Sig_transdc_His_kin-like_C"/>
</dbReference>
<dbReference type="Gene3D" id="3.40.50.2300">
    <property type="match status" value="2"/>
</dbReference>
<dbReference type="EC" id="2.7.13.3" evidence="3"/>
<keyword evidence="6" id="KW-0902">Two-component regulatory system</keyword>
<evidence type="ECO:0000259" key="12">
    <source>
        <dbReference type="PROSITE" id="PS50113"/>
    </source>
</evidence>
<dbReference type="AlphaFoldDB" id="U7QBZ1"/>
<dbReference type="NCBIfam" id="TIGR00229">
    <property type="entry name" value="sensory_box"/>
    <property type="match status" value="1"/>
</dbReference>
<evidence type="ECO:0000256" key="4">
    <source>
        <dbReference type="ARBA" id="ARBA00022553"/>
    </source>
</evidence>
<dbReference type="InterPro" id="IPR035965">
    <property type="entry name" value="PAS-like_dom_sf"/>
</dbReference>
<dbReference type="PATRIC" id="fig|1348334.3.peg.5309"/>
<dbReference type="RefSeq" id="WP_023069208.1">
    <property type="nucleotide sequence ID" value="NZ_AUZM01000092.1"/>
</dbReference>
<evidence type="ECO:0000313" key="14">
    <source>
        <dbReference type="Proteomes" id="UP000017127"/>
    </source>
</evidence>
<dbReference type="PROSITE" id="PS50113">
    <property type="entry name" value="PAC"/>
    <property type="match status" value="1"/>
</dbReference>
<feature type="domain" description="PAC" evidence="12">
    <location>
        <begin position="209"/>
        <end position="261"/>
    </location>
</feature>
<dbReference type="PANTHER" id="PTHR43547">
    <property type="entry name" value="TWO-COMPONENT HISTIDINE KINASE"/>
    <property type="match status" value="1"/>
</dbReference>
<name>U7QBZ1_9CYAN</name>
<evidence type="ECO:0000313" key="13">
    <source>
        <dbReference type="EMBL" id="ERT04530.1"/>
    </source>
</evidence>
<accession>U7QBZ1</accession>
<feature type="modified residue" description="4-aspartylphosphate" evidence="8">
    <location>
        <position position="54"/>
    </location>
</feature>
<dbReference type="PROSITE" id="PS50110">
    <property type="entry name" value="RESPONSE_REGULATORY"/>
    <property type="match status" value="2"/>
</dbReference>
<feature type="modified residue" description="4-aspartylphosphate" evidence="8">
    <location>
        <position position="576"/>
    </location>
</feature>
<evidence type="ECO:0000256" key="7">
    <source>
        <dbReference type="ARBA" id="ARBA00074306"/>
    </source>
</evidence>
<dbReference type="PANTHER" id="PTHR43547:SF2">
    <property type="entry name" value="HYBRID SIGNAL TRANSDUCTION HISTIDINE KINASE C"/>
    <property type="match status" value="1"/>
</dbReference>
<dbReference type="FunFam" id="3.30.565.10:FF:000010">
    <property type="entry name" value="Sensor histidine kinase RcsC"/>
    <property type="match status" value="1"/>
</dbReference>
<keyword evidence="5" id="KW-0808">Transferase</keyword>
<dbReference type="Pfam" id="PF08448">
    <property type="entry name" value="PAS_4"/>
    <property type="match status" value="1"/>
</dbReference>
<reference evidence="13 14" key="1">
    <citation type="journal article" date="2013" name="Front. Microbiol.">
        <title>Comparative genomic analyses of the cyanobacterium, Lyngbya aestuarii BL J, a powerful hydrogen producer.</title>
        <authorList>
            <person name="Kothari A."/>
            <person name="Vaughn M."/>
            <person name="Garcia-Pichel F."/>
        </authorList>
    </citation>
    <scope>NUCLEOTIDE SEQUENCE [LARGE SCALE GENOMIC DNA]</scope>
    <source>
        <strain evidence="13 14">BL J</strain>
    </source>
</reference>
<dbReference type="InterPro" id="IPR003594">
    <property type="entry name" value="HATPase_dom"/>
</dbReference>
<dbReference type="SMART" id="SM00388">
    <property type="entry name" value="HisKA"/>
    <property type="match status" value="1"/>
</dbReference>
<feature type="domain" description="Histidine kinase" evidence="9">
    <location>
        <begin position="286"/>
        <end position="505"/>
    </location>
</feature>
<dbReference type="InterPro" id="IPR011006">
    <property type="entry name" value="CheY-like_superfamily"/>
</dbReference>
<protein>
    <recommendedName>
        <fullName evidence="7">Circadian input-output histidine kinase CikA</fullName>
        <ecNumber evidence="3">2.7.13.3</ecNumber>
    </recommendedName>
</protein>
<evidence type="ECO:0000256" key="1">
    <source>
        <dbReference type="ARBA" id="ARBA00000085"/>
    </source>
</evidence>
<feature type="domain" description="Response regulatory" evidence="10">
    <location>
        <begin position="527"/>
        <end position="645"/>
    </location>
</feature>
<evidence type="ECO:0000259" key="9">
    <source>
        <dbReference type="PROSITE" id="PS50109"/>
    </source>
</evidence>
<comment type="similarity">
    <text evidence="2">In the N-terminal section; belongs to the phytochrome family.</text>
</comment>
<comment type="catalytic activity">
    <reaction evidence="1">
        <text>ATP + protein L-histidine = ADP + protein N-phospho-L-histidine.</text>
        <dbReference type="EC" id="2.7.13.3"/>
    </reaction>
</comment>
<dbReference type="CDD" id="cd00156">
    <property type="entry name" value="REC"/>
    <property type="match status" value="1"/>
</dbReference>
<dbReference type="PROSITE" id="PS50109">
    <property type="entry name" value="HIS_KIN"/>
    <property type="match status" value="1"/>
</dbReference>
<dbReference type="Proteomes" id="UP000017127">
    <property type="component" value="Unassembled WGS sequence"/>
</dbReference>
<feature type="domain" description="PAS" evidence="11">
    <location>
        <begin position="137"/>
        <end position="206"/>
    </location>
</feature>
<dbReference type="SUPFAM" id="SSF47384">
    <property type="entry name" value="Homodimeric domain of signal transducing histidine kinase"/>
    <property type="match status" value="1"/>
</dbReference>
<proteinExistence type="inferred from homology"/>
<dbReference type="InterPro" id="IPR000014">
    <property type="entry name" value="PAS"/>
</dbReference>
<feature type="domain" description="Response regulatory" evidence="10">
    <location>
        <begin position="3"/>
        <end position="119"/>
    </location>
</feature>
<dbReference type="InterPro" id="IPR036097">
    <property type="entry name" value="HisK_dim/P_sf"/>
</dbReference>
<dbReference type="CDD" id="cd17580">
    <property type="entry name" value="REC_2_DhkD-like"/>
    <property type="match status" value="1"/>
</dbReference>
<dbReference type="GO" id="GO:0000155">
    <property type="term" value="F:phosphorelay sensor kinase activity"/>
    <property type="evidence" value="ECO:0007669"/>
    <property type="project" value="InterPro"/>
</dbReference>